<name>A0ABS1LBX9_9ACTN</name>
<gene>
    <name evidence="1" type="ORF">JI751_15590</name>
</gene>
<protein>
    <recommendedName>
        <fullName evidence="3">Fe-S cluster assembly protein HesB</fullName>
    </recommendedName>
</protein>
<dbReference type="SUPFAM" id="SSF89360">
    <property type="entry name" value="HesB-like domain"/>
    <property type="match status" value="1"/>
</dbReference>
<dbReference type="EMBL" id="JAERSG010000005">
    <property type="protein sequence ID" value="MBL0749042.1"/>
    <property type="molecule type" value="Genomic_DNA"/>
</dbReference>
<dbReference type="Proteomes" id="UP000636918">
    <property type="component" value="Unassembled WGS sequence"/>
</dbReference>
<sequence length="93" mass="10166">MITMTPRAHRVVRQVTAHPRVGRRSGLRIAAPEPHAETLDVRTVAAPEPGDRIVEDDGARLYLDDEAEPRVDGHLLDAVTGETGQIHFVVRAG</sequence>
<keyword evidence="2" id="KW-1185">Reference proteome</keyword>
<dbReference type="Gene3D" id="2.60.300.12">
    <property type="entry name" value="HesB-like domain"/>
    <property type="match status" value="1"/>
</dbReference>
<comment type="caution">
    <text evidence="1">The sequence shown here is derived from an EMBL/GenBank/DDBJ whole genome shotgun (WGS) entry which is preliminary data.</text>
</comment>
<evidence type="ECO:0000313" key="2">
    <source>
        <dbReference type="Proteomes" id="UP000636918"/>
    </source>
</evidence>
<reference evidence="1 2" key="1">
    <citation type="submission" date="2021-01" db="EMBL/GenBank/DDBJ databases">
        <title>Genome seq and assembly of Nocardiodes sp. G10.</title>
        <authorList>
            <person name="Chhetri G."/>
        </authorList>
    </citation>
    <scope>NUCLEOTIDE SEQUENCE [LARGE SCALE GENOMIC DNA]</scope>
    <source>
        <strain evidence="1 2">G10</strain>
    </source>
</reference>
<dbReference type="InterPro" id="IPR035903">
    <property type="entry name" value="HesB-like_dom_sf"/>
</dbReference>
<proteinExistence type="predicted"/>
<evidence type="ECO:0000313" key="1">
    <source>
        <dbReference type="EMBL" id="MBL0749042.1"/>
    </source>
</evidence>
<dbReference type="RefSeq" id="WP_201938744.1">
    <property type="nucleotide sequence ID" value="NZ_JAERSG010000005.1"/>
</dbReference>
<accession>A0ABS1LBX9</accession>
<evidence type="ECO:0008006" key="3">
    <source>
        <dbReference type="Google" id="ProtNLM"/>
    </source>
</evidence>
<organism evidence="1 2">
    <name type="scientific">Nocardioides baculatus</name>
    <dbReference type="NCBI Taxonomy" id="2801337"/>
    <lineage>
        <taxon>Bacteria</taxon>
        <taxon>Bacillati</taxon>
        <taxon>Actinomycetota</taxon>
        <taxon>Actinomycetes</taxon>
        <taxon>Propionibacteriales</taxon>
        <taxon>Nocardioidaceae</taxon>
        <taxon>Nocardioides</taxon>
    </lineage>
</organism>